<gene>
    <name evidence="2" type="ORF">A8L58_08780</name>
    <name evidence="1" type="ORF">AXH35_07320</name>
</gene>
<dbReference type="EMBL" id="CP014352">
    <property type="protein sequence ID" value="AMS05296.1"/>
    <property type="molecule type" value="Genomic_DNA"/>
</dbReference>
<evidence type="ECO:0008006" key="5">
    <source>
        <dbReference type="Google" id="ProtNLM"/>
    </source>
</evidence>
<dbReference type="AlphaFoldDB" id="A0AAC8YEQ8"/>
<proteinExistence type="predicted"/>
<reference evidence="1 3" key="2">
    <citation type="submission" date="2016-02" db="EMBL/GenBank/DDBJ databases">
        <title>Complete Genome Sequence of Propionibacterium acidipropionici ATCC 55737.</title>
        <authorList>
            <person name="Luna Flores C.H."/>
            <person name="Nielsen L.K."/>
            <person name="Marcellin E."/>
        </authorList>
    </citation>
    <scope>NUCLEOTIDE SEQUENCE [LARGE SCALE GENOMIC DNA]</scope>
    <source>
        <strain evidence="1 3">ATCC 55737</strain>
    </source>
</reference>
<evidence type="ECO:0000313" key="3">
    <source>
        <dbReference type="Proteomes" id="UP000075221"/>
    </source>
</evidence>
<name>A0AAC8YEQ8_9ACTN</name>
<protein>
    <recommendedName>
        <fullName evidence="5">SAM-dependent methyltransferase</fullName>
    </recommendedName>
</protein>
<dbReference type="InterPro" id="IPR029063">
    <property type="entry name" value="SAM-dependent_MTases_sf"/>
</dbReference>
<evidence type="ECO:0000313" key="1">
    <source>
        <dbReference type="EMBL" id="AMS05296.1"/>
    </source>
</evidence>
<evidence type="ECO:0000313" key="4">
    <source>
        <dbReference type="Proteomes" id="UP000178666"/>
    </source>
</evidence>
<accession>A0AAC8YEQ8</accession>
<dbReference type="EMBL" id="CP015970">
    <property type="protein sequence ID" value="AOZ46776.1"/>
    <property type="molecule type" value="Genomic_DNA"/>
</dbReference>
<reference evidence="2 4" key="1">
    <citation type="journal article" date="2016" name="Plant Dis.">
        <title>Improved production of propionic acid using genome shuffling.</title>
        <authorList>
            <person name="Luna-Flores C.H."/>
            <person name="Palfreyman R.W."/>
            <person name="Kromer J.O."/>
            <person name="Nielsen L.K."/>
            <person name="Marcellin E."/>
        </authorList>
    </citation>
    <scope>NUCLEOTIDE SEQUENCE [LARGE SCALE GENOMIC DNA]</scope>
    <source>
        <strain evidence="2 4">F3E8</strain>
    </source>
</reference>
<keyword evidence="4" id="KW-1185">Reference proteome</keyword>
<evidence type="ECO:0000313" key="2">
    <source>
        <dbReference type="EMBL" id="AOZ46776.1"/>
    </source>
</evidence>
<dbReference type="Proteomes" id="UP000075221">
    <property type="component" value="Chromosome"/>
</dbReference>
<dbReference type="Gene3D" id="3.40.50.150">
    <property type="entry name" value="Vaccinia Virus protein VP39"/>
    <property type="match status" value="1"/>
</dbReference>
<dbReference type="SUPFAM" id="SSF53335">
    <property type="entry name" value="S-adenosyl-L-methionine-dependent methyltransferases"/>
    <property type="match status" value="1"/>
</dbReference>
<sequence>MRPGPASGGTWKNARVPTCLILLAPSANHVYAGQAPALSAAEIALTCPGVQDVRQTTVAGIDYLELDVDELSEPRLEALSRASASLACFAREGDLLRPVALPATDLVDDDLVTIPKYQGKTNEQFTRLLVNVTLSALRSSPAARRDSGERLSVLDPMCGRGTTLTTCWLAGHNGFGVEDDTRAVEAMAAHLSTWLRRKRLKHTARTSKVRREGRAIGQRFDAELRLPGAEPLTIGVFTGDTRDSASLWGRRTFDAIVTDAPYGVVHGSHTGSGKDRSPAALLAEALPVWAGQLRRGGALGLSWNTHGLAREDLLAMFVKAGLEPLDGAEWSRFSHRVDSSIQRDLAVAVKA</sequence>
<dbReference type="Proteomes" id="UP000178666">
    <property type="component" value="Chromosome"/>
</dbReference>
<organism evidence="1 3">
    <name type="scientific">Acidipropionibacterium acidipropionici</name>
    <dbReference type="NCBI Taxonomy" id="1748"/>
    <lineage>
        <taxon>Bacteria</taxon>
        <taxon>Bacillati</taxon>
        <taxon>Actinomycetota</taxon>
        <taxon>Actinomycetes</taxon>
        <taxon>Propionibacteriales</taxon>
        <taxon>Propionibacteriaceae</taxon>
        <taxon>Acidipropionibacterium</taxon>
    </lineage>
</organism>